<feature type="domain" description="Kringle" evidence="4">
    <location>
        <begin position="374"/>
        <end position="444"/>
    </location>
</feature>
<evidence type="ECO:0000259" key="4">
    <source>
        <dbReference type="PROSITE" id="PS50070"/>
    </source>
</evidence>
<accession>A0A8B6E3X6</accession>
<dbReference type="InterPro" id="IPR038178">
    <property type="entry name" value="Kringle_sf"/>
</dbReference>
<evidence type="ECO:0000256" key="3">
    <source>
        <dbReference type="PROSITE-ProRule" id="PRU00121"/>
    </source>
</evidence>
<name>A0A8B6E3X6_MYTGA</name>
<dbReference type="AlphaFoldDB" id="A0A8B6E3X6"/>
<dbReference type="SMART" id="SM00130">
    <property type="entry name" value="KR"/>
    <property type="match status" value="2"/>
</dbReference>
<dbReference type="InterPro" id="IPR013806">
    <property type="entry name" value="Kringle-like"/>
</dbReference>
<dbReference type="SUPFAM" id="SSF57440">
    <property type="entry name" value="Kringle-like"/>
    <property type="match status" value="2"/>
</dbReference>
<evidence type="ECO:0000256" key="2">
    <source>
        <dbReference type="ARBA" id="ARBA00023157"/>
    </source>
</evidence>
<dbReference type="CDD" id="cd00108">
    <property type="entry name" value="KR"/>
    <property type="match status" value="2"/>
</dbReference>
<gene>
    <name evidence="5" type="ORF">MGAL_10B028383</name>
</gene>
<dbReference type="InterPro" id="IPR050759">
    <property type="entry name" value="Serine_protease_kringle"/>
</dbReference>
<feature type="disulfide bond" evidence="3">
    <location>
        <begin position="416"/>
        <end position="439"/>
    </location>
</feature>
<keyword evidence="1 3" id="KW-0420">Kringle</keyword>
<feature type="domain" description="Kringle" evidence="4">
    <location>
        <begin position="231"/>
        <end position="308"/>
    </location>
</feature>
<dbReference type="Pfam" id="PF00051">
    <property type="entry name" value="Kringle"/>
    <property type="match status" value="2"/>
</dbReference>
<dbReference type="Proteomes" id="UP000596742">
    <property type="component" value="Unassembled WGS sequence"/>
</dbReference>
<dbReference type="OrthoDB" id="6165021at2759"/>
<evidence type="ECO:0000313" key="6">
    <source>
        <dbReference type="Proteomes" id="UP000596742"/>
    </source>
</evidence>
<keyword evidence="6" id="KW-1185">Reference proteome</keyword>
<dbReference type="PANTHER" id="PTHR24261">
    <property type="entry name" value="PLASMINOGEN-RELATED"/>
    <property type="match status" value="1"/>
</dbReference>
<sequence length="444" mass="49169">MMLVNSLQHEDYFNVMPGIPPGNEYLIGVEYAESSIRCASLCGITSTCMTAVLNSTTMMCGLYRQSQPTSANNTLSQDAVLILQKAVESEETIETSVSTMQETTDETVTTLSTESTSTMQQKNWSVQGGQTYIVLNYNDRNNDDSRQWCQDNGNMEMIMIKTVTEYNEVINKLTSESVDIKQFLLAVEPGTTKGTSVSTIQETTDETFTTLVTESATITQPKNWTILGADDCYPSTSLEYNGTINYTFSGIPCQSWNTDTPHFRTYLPVDTAAHDTNYCRETNHLEGGPGCYTSNPAVNWEHCYIVKCDACGVDERLPAVPTDTTYLFHVGKFIGMVFTCNTLSPGTSVYHCPVSQCGSDDQWTTGYSVSCTVEDCYTDSTTYQGKVTCTVTGITCDVWTFEGAMPAGPDKNTNYCRDPDNTGAPWCYTTDPNVRWEFCPVRKC</sequence>
<dbReference type="PRINTS" id="PR00018">
    <property type="entry name" value="KRINGLE"/>
</dbReference>
<comment type="caution">
    <text evidence="5">The sequence shown here is derived from an EMBL/GenBank/DDBJ whole genome shotgun (WGS) entry which is preliminary data.</text>
</comment>
<organism evidence="5 6">
    <name type="scientific">Mytilus galloprovincialis</name>
    <name type="common">Mediterranean mussel</name>
    <dbReference type="NCBI Taxonomy" id="29158"/>
    <lineage>
        <taxon>Eukaryota</taxon>
        <taxon>Metazoa</taxon>
        <taxon>Spiralia</taxon>
        <taxon>Lophotrochozoa</taxon>
        <taxon>Mollusca</taxon>
        <taxon>Bivalvia</taxon>
        <taxon>Autobranchia</taxon>
        <taxon>Pteriomorphia</taxon>
        <taxon>Mytilida</taxon>
        <taxon>Mytiloidea</taxon>
        <taxon>Mytilidae</taxon>
        <taxon>Mytilinae</taxon>
        <taxon>Mytilus</taxon>
    </lineage>
</organism>
<dbReference type="PANTHER" id="PTHR24261:SF7">
    <property type="entry name" value="KRINGLE DOMAIN-CONTAINING PROTEIN"/>
    <property type="match status" value="1"/>
</dbReference>
<evidence type="ECO:0000256" key="1">
    <source>
        <dbReference type="ARBA" id="ARBA00022572"/>
    </source>
</evidence>
<evidence type="ECO:0000313" key="5">
    <source>
        <dbReference type="EMBL" id="VDI28514.1"/>
    </source>
</evidence>
<proteinExistence type="predicted"/>
<dbReference type="InterPro" id="IPR000001">
    <property type="entry name" value="Kringle"/>
</dbReference>
<keyword evidence="2 3" id="KW-1015">Disulfide bond</keyword>
<protein>
    <recommendedName>
        <fullName evidence="4">Kringle domain-containing protein</fullName>
    </recommendedName>
</protein>
<dbReference type="EMBL" id="UYJE01004506">
    <property type="protein sequence ID" value="VDI28514.1"/>
    <property type="molecule type" value="Genomic_DNA"/>
</dbReference>
<reference evidence="5" key="1">
    <citation type="submission" date="2018-11" db="EMBL/GenBank/DDBJ databases">
        <authorList>
            <person name="Alioto T."/>
            <person name="Alioto T."/>
        </authorList>
    </citation>
    <scope>NUCLEOTIDE SEQUENCE</scope>
</reference>
<comment type="caution">
    <text evidence="3">Lacks conserved residue(s) required for the propagation of feature annotation.</text>
</comment>
<dbReference type="Gene3D" id="2.40.20.10">
    <property type="entry name" value="Plasminogen Kringle 4"/>
    <property type="match status" value="2"/>
</dbReference>
<dbReference type="PROSITE" id="PS50070">
    <property type="entry name" value="KRINGLE_2"/>
    <property type="match status" value="2"/>
</dbReference>